<evidence type="ECO:0000313" key="1">
    <source>
        <dbReference type="EMBL" id="PIR46561.1"/>
    </source>
</evidence>
<dbReference type="Proteomes" id="UP000230833">
    <property type="component" value="Unassembled WGS sequence"/>
</dbReference>
<accession>A0A2H0RJ27</accession>
<gene>
    <name evidence="1" type="ORF">COV07_03590</name>
</gene>
<evidence type="ECO:0000313" key="2">
    <source>
        <dbReference type="Proteomes" id="UP000230833"/>
    </source>
</evidence>
<reference evidence="1 2" key="1">
    <citation type="submission" date="2017-09" db="EMBL/GenBank/DDBJ databases">
        <title>Depth-based differentiation of microbial function through sediment-hosted aquifers and enrichment of novel symbionts in the deep terrestrial subsurface.</title>
        <authorList>
            <person name="Probst A.J."/>
            <person name="Ladd B."/>
            <person name="Jarett J.K."/>
            <person name="Geller-Mcgrath D.E."/>
            <person name="Sieber C.M."/>
            <person name="Emerson J.B."/>
            <person name="Anantharaman K."/>
            <person name="Thomas B.C."/>
            <person name="Malmstrom R."/>
            <person name="Stieglmeier M."/>
            <person name="Klingl A."/>
            <person name="Woyke T."/>
            <person name="Ryan C.M."/>
            <person name="Banfield J.F."/>
        </authorList>
    </citation>
    <scope>NUCLEOTIDE SEQUENCE [LARGE SCALE GENOMIC DNA]</scope>
    <source>
        <strain evidence="1">CG10_big_fil_rev_8_21_14_0_10_45_14</strain>
    </source>
</reference>
<dbReference type="EMBL" id="PCYL01000038">
    <property type="protein sequence ID" value="PIR46561.1"/>
    <property type="molecule type" value="Genomic_DNA"/>
</dbReference>
<proteinExistence type="predicted"/>
<organism evidence="1 2">
    <name type="scientific">Candidatus Vogelbacteria bacterium CG10_big_fil_rev_8_21_14_0_10_45_14</name>
    <dbReference type="NCBI Taxonomy" id="1975042"/>
    <lineage>
        <taxon>Bacteria</taxon>
        <taxon>Candidatus Vogeliibacteriota</taxon>
    </lineage>
</organism>
<name>A0A2H0RJ27_9BACT</name>
<protein>
    <submittedName>
        <fullName evidence="1">Uncharacterized protein</fullName>
    </submittedName>
</protein>
<dbReference type="AlphaFoldDB" id="A0A2H0RJ27"/>
<comment type="caution">
    <text evidence="1">The sequence shown here is derived from an EMBL/GenBank/DDBJ whole genome shotgun (WGS) entry which is preliminary data.</text>
</comment>
<sequence>MNKYVLTTNLSPQLYIWLDERAKTKFISKRATIETALEKLRIEEKKRAMTEGYLDVMKDTVYMKEMIDMAEDGLVEWGKELAKIDGEHLSKRNIPRKPRSSGGK</sequence>